<dbReference type="Pfam" id="PF08867">
    <property type="entry name" value="FRG"/>
    <property type="match status" value="1"/>
</dbReference>
<comment type="caution">
    <text evidence="2">The sequence shown here is derived from an EMBL/GenBank/DDBJ whole genome shotgun (WGS) entry which is preliminary data.</text>
</comment>
<evidence type="ECO:0000313" key="2">
    <source>
        <dbReference type="EMBL" id="MEI5685967.1"/>
    </source>
</evidence>
<dbReference type="RefSeq" id="WP_336544401.1">
    <property type="nucleotide sequence ID" value="NZ_JBBBDM010000001.1"/>
</dbReference>
<feature type="domain" description="FRG" evidence="1">
    <location>
        <begin position="187"/>
        <end position="292"/>
    </location>
</feature>
<organism evidence="2 3">
    <name type="scientific">Sphingomonas kyungheensis</name>
    <dbReference type="NCBI Taxonomy" id="1069987"/>
    <lineage>
        <taxon>Bacteria</taxon>
        <taxon>Pseudomonadati</taxon>
        <taxon>Pseudomonadota</taxon>
        <taxon>Alphaproteobacteria</taxon>
        <taxon>Sphingomonadales</taxon>
        <taxon>Sphingomonadaceae</taxon>
        <taxon>Sphingomonas</taxon>
    </lineage>
</organism>
<dbReference type="InterPro" id="IPR014966">
    <property type="entry name" value="FRG-dom"/>
</dbReference>
<proteinExistence type="predicted"/>
<dbReference type="SMART" id="SM00901">
    <property type="entry name" value="FRG"/>
    <property type="match status" value="1"/>
</dbReference>
<protein>
    <submittedName>
        <fullName evidence="2">FRG domain-containing protein</fullName>
    </submittedName>
</protein>
<accession>A0ABU8GYN8</accession>
<gene>
    <name evidence="2" type="ORF">V8201_02620</name>
</gene>
<evidence type="ECO:0000259" key="1">
    <source>
        <dbReference type="SMART" id="SM00901"/>
    </source>
</evidence>
<name>A0ABU8GYN8_9SPHN</name>
<dbReference type="EMBL" id="JBBBDM010000001">
    <property type="protein sequence ID" value="MEI5685967.1"/>
    <property type="molecule type" value="Genomic_DNA"/>
</dbReference>
<keyword evidence="3" id="KW-1185">Reference proteome</keyword>
<evidence type="ECO:0000313" key="3">
    <source>
        <dbReference type="Proteomes" id="UP001367771"/>
    </source>
</evidence>
<reference evidence="2 3" key="1">
    <citation type="journal article" date="2013" name="Int. J. Syst. Evol. Microbiol.">
        <title>Sphingomonas kyungheensis sp. nov., a bacterium with ginsenoside-converting activity isolated from soil of a ginseng field.</title>
        <authorList>
            <person name="Son H.M."/>
            <person name="Yang J.E."/>
            <person name="Park Y."/>
            <person name="Han C.K."/>
            <person name="Kim S.G."/>
            <person name="Kook M."/>
            <person name="Yi T.H."/>
        </authorList>
    </citation>
    <scope>NUCLEOTIDE SEQUENCE [LARGE SCALE GENOMIC DNA]</scope>
    <source>
        <strain evidence="2 3">LMG 26582</strain>
    </source>
</reference>
<dbReference type="Proteomes" id="UP001367771">
    <property type="component" value="Unassembled WGS sequence"/>
</dbReference>
<sequence length="449" mass="50387">MFNLVMMGRDEDWDVPIGEPHAASFPLSRYLEYTDVAIAERLKPVDAASLAQVGSLPAVFMSELRFTDAGTLYVTMRIGRITDLRVDRNVIRYTFALDRHFGCLPVEDRDAFEAALHLGKWEFTRTHWAIKDGALEDSLLALGLTDRRHDAAVPPVTLATSGEAPVPYPVADSVESFLAHVLGGTMDADDVFYRGHADHRFSLEPSLFRRNPDGGVPRYLRNEAVMVRELLTAHPDEFRSDTFMIDRLVRMQHYGLPTRLLDVTSNPLVALYFCCSESIVDAAGEEVDGQVVIITTKRADIKFFDSDTVSCIANLAMLEDDHKNKMRTDLSIAEFNRTDEANRLLHVIRAEKPYFKPCINPADLSRIVFIKGRNTHARIASQSGAFLLFGHDALLPETGHSNLEVQRITIRNKAAILATLHRMNIKSSTIYPGIEKTSGEIARRYENRG</sequence>